<proteinExistence type="predicted"/>
<evidence type="ECO:0000313" key="1">
    <source>
        <dbReference type="EMBL" id="GBL79724.1"/>
    </source>
</evidence>
<organism evidence="1 2">
    <name type="scientific">Araneus ventricosus</name>
    <name type="common">Orbweaver spider</name>
    <name type="synonym">Epeira ventricosa</name>
    <dbReference type="NCBI Taxonomy" id="182803"/>
    <lineage>
        <taxon>Eukaryota</taxon>
        <taxon>Metazoa</taxon>
        <taxon>Ecdysozoa</taxon>
        <taxon>Arthropoda</taxon>
        <taxon>Chelicerata</taxon>
        <taxon>Arachnida</taxon>
        <taxon>Araneae</taxon>
        <taxon>Araneomorphae</taxon>
        <taxon>Entelegynae</taxon>
        <taxon>Araneoidea</taxon>
        <taxon>Araneidae</taxon>
        <taxon>Araneus</taxon>
    </lineage>
</organism>
<dbReference type="EMBL" id="BGPR01000019">
    <property type="protein sequence ID" value="GBL79724.1"/>
    <property type="molecule type" value="Genomic_DNA"/>
</dbReference>
<sequence>MIFALLIIFQVSTVIWYQYYTELLLSHLHCCRGGVGAYFTRSSIWISRKRRYSADDRVLIFSGQNPKEHVWDELSSCAVGKKVFREKSRDSKFPIESNVAQSSKHYS</sequence>
<dbReference type="Proteomes" id="UP000499080">
    <property type="component" value="Unassembled WGS sequence"/>
</dbReference>
<comment type="caution">
    <text evidence="1">The sequence shown here is derived from an EMBL/GenBank/DDBJ whole genome shotgun (WGS) entry which is preliminary data.</text>
</comment>
<evidence type="ECO:0000313" key="2">
    <source>
        <dbReference type="Proteomes" id="UP000499080"/>
    </source>
</evidence>
<protein>
    <submittedName>
        <fullName evidence="1">Uncharacterized protein</fullName>
    </submittedName>
</protein>
<name>A0A4Y2AL58_ARAVE</name>
<dbReference type="AlphaFoldDB" id="A0A4Y2AL58"/>
<keyword evidence="2" id="KW-1185">Reference proteome</keyword>
<gene>
    <name evidence="1" type="ORF">AVEN_18247_1</name>
</gene>
<reference evidence="1 2" key="1">
    <citation type="journal article" date="2019" name="Sci. Rep.">
        <title>Orb-weaving spider Araneus ventricosus genome elucidates the spidroin gene catalogue.</title>
        <authorList>
            <person name="Kono N."/>
            <person name="Nakamura H."/>
            <person name="Ohtoshi R."/>
            <person name="Moran D.A.P."/>
            <person name="Shinohara A."/>
            <person name="Yoshida Y."/>
            <person name="Fujiwara M."/>
            <person name="Mori M."/>
            <person name="Tomita M."/>
            <person name="Arakawa K."/>
        </authorList>
    </citation>
    <scope>NUCLEOTIDE SEQUENCE [LARGE SCALE GENOMIC DNA]</scope>
</reference>
<accession>A0A4Y2AL58</accession>